<sequence>MTPKKCVIRKGKPEDAPHTMALAKEMLAEGYGLKHLSEFHDSLEKEKSWISRYEDPEFFLVAEMEDEVVGFLNFDLGALSSTRHQGTFGVNVKRDARNKGIGRELVKAMTARCLRIEGIDIIRLHVMESNARAIHLYEDLGFQKEGRFKDYIRKNGRSENLIHMALHLRSK</sequence>
<dbReference type="Gene3D" id="3.40.630.30">
    <property type="match status" value="1"/>
</dbReference>
<comment type="caution">
    <text evidence="2">The sequence shown here is derived from an EMBL/GenBank/DDBJ whole genome shotgun (WGS) entry which is preliminary data.</text>
</comment>
<evidence type="ECO:0000313" key="2">
    <source>
        <dbReference type="EMBL" id="MYL71472.1"/>
    </source>
</evidence>
<name>A0A845FAP8_9BACI</name>
<dbReference type="OrthoDB" id="9802340at2"/>
<dbReference type="AlphaFoldDB" id="A0A845FAP8"/>
<feature type="domain" description="N-acetyltransferase" evidence="1">
    <location>
        <begin position="6"/>
        <end position="169"/>
    </location>
</feature>
<dbReference type="RefSeq" id="WP_160914169.1">
    <property type="nucleotide sequence ID" value="NZ_WMFA01000003.1"/>
</dbReference>
<dbReference type="GO" id="GO:0016747">
    <property type="term" value="F:acyltransferase activity, transferring groups other than amino-acyl groups"/>
    <property type="evidence" value="ECO:0007669"/>
    <property type="project" value="InterPro"/>
</dbReference>
<dbReference type="Pfam" id="PF00583">
    <property type="entry name" value="Acetyltransf_1"/>
    <property type="match status" value="1"/>
</dbReference>
<keyword evidence="2" id="KW-0808">Transferase</keyword>
<dbReference type="EMBL" id="WMFA01000003">
    <property type="protein sequence ID" value="MYL71472.1"/>
    <property type="molecule type" value="Genomic_DNA"/>
</dbReference>
<dbReference type="PANTHER" id="PTHR43415">
    <property type="entry name" value="SPERMIDINE N(1)-ACETYLTRANSFERASE"/>
    <property type="match status" value="1"/>
</dbReference>
<dbReference type="InterPro" id="IPR000182">
    <property type="entry name" value="GNAT_dom"/>
</dbReference>
<protein>
    <submittedName>
        <fullName evidence="2">GNAT family N-acetyltransferase</fullName>
    </submittedName>
</protein>
<dbReference type="GeneID" id="78007615"/>
<accession>A0A845FAP8</accession>
<dbReference type="Proteomes" id="UP000450457">
    <property type="component" value="Unassembled WGS sequence"/>
</dbReference>
<organism evidence="2 3">
    <name type="scientific">Halobacillus litoralis</name>
    <dbReference type="NCBI Taxonomy" id="45668"/>
    <lineage>
        <taxon>Bacteria</taxon>
        <taxon>Bacillati</taxon>
        <taxon>Bacillota</taxon>
        <taxon>Bacilli</taxon>
        <taxon>Bacillales</taxon>
        <taxon>Bacillaceae</taxon>
        <taxon>Halobacillus</taxon>
    </lineage>
</organism>
<dbReference type="InterPro" id="IPR016181">
    <property type="entry name" value="Acyl_CoA_acyltransferase"/>
</dbReference>
<evidence type="ECO:0000313" key="3">
    <source>
        <dbReference type="Proteomes" id="UP000450457"/>
    </source>
</evidence>
<dbReference type="PROSITE" id="PS51186">
    <property type="entry name" value="GNAT"/>
    <property type="match status" value="1"/>
</dbReference>
<evidence type="ECO:0000259" key="1">
    <source>
        <dbReference type="PROSITE" id="PS51186"/>
    </source>
</evidence>
<proteinExistence type="predicted"/>
<dbReference type="SUPFAM" id="SSF55729">
    <property type="entry name" value="Acyl-CoA N-acyltransferases (Nat)"/>
    <property type="match status" value="1"/>
</dbReference>
<dbReference type="PANTHER" id="PTHR43415:SF3">
    <property type="entry name" value="GNAT-FAMILY ACETYLTRANSFERASE"/>
    <property type="match status" value="1"/>
</dbReference>
<reference evidence="2 3" key="1">
    <citation type="submission" date="2019-11" db="EMBL/GenBank/DDBJ databases">
        <title>Genome sequences of 17 halophilic strains isolated from different environments.</title>
        <authorList>
            <person name="Furrow R.E."/>
        </authorList>
    </citation>
    <scope>NUCLEOTIDE SEQUENCE [LARGE SCALE GENOMIC DNA]</scope>
    <source>
        <strain evidence="2 3">SL-4</strain>
    </source>
</reference>
<dbReference type="CDD" id="cd04301">
    <property type="entry name" value="NAT_SF"/>
    <property type="match status" value="1"/>
</dbReference>
<gene>
    <name evidence="2" type="ORF">GLW00_11435</name>
</gene>